<gene>
    <name evidence="2" type="ORF">FOC37_04515</name>
</gene>
<proteinExistence type="predicted"/>
<evidence type="ECO:0000313" key="3">
    <source>
        <dbReference type="Proteomes" id="UP000424966"/>
    </source>
</evidence>
<name>A0ABX6F5D5_YERIN</name>
<dbReference type="RefSeq" id="WP_050322318.1">
    <property type="nucleotide sequence ID" value="NZ_CP046293.1"/>
</dbReference>
<reference evidence="2 3" key="1">
    <citation type="submission" date="2019-11" db="EMBL/GenBank/DDBJ databases">
        <title>FDA dAtabase for Regulatory Grade micrObial Sequences (FDA-ARGOS): Supporting development and validation of Infectious Disease Dx tests.</title>
        <authorList>
            <person name="Patel R."/>
            <person name="Rucinski S."/>
            <person name="Tallon L."/>
            <person name="Sadzewicz L."/>
            <person name="Vavikolanu K."/>
            <person name="Mehta A."/>
            <person name="Aluvathingal J."/>
            <person name="Nadendla S."/>
            <person name="Nandy P."/>
            <person name="Geyer C."/>
            <person name="Yan Y."/>
            <person name="Sichtig H."/>
        </authorList>
    </citation>
    <scope>NUCLEOTIDE SEQUENCE [LARGE SCALE GENOMIC DNA]</scope>
    <source>
        <strain evidence="2 3">FDAARGOS_729</strain>
    </source>
</reference>
<keyword evidence="1" id="KW-0732">Signal</keyword>
<keyword evidence="3" id="KW-1185">Reference proteome</keyword>
<dbReference type="GeneID" id="58045499"/>
<sequence length="139" mass="14771">MKKILMVILLLGLSGCATTAVKPSSALQAPKERVFLYQNLIPNAAQLTVVRDSGFLGGGCYAAVFLNGKKAASLNPGEKVSFYLLPGEWMIGFQGEGKVCIADELPTEQEISLKAGQSKGVRLFSDPSGNIDIKPISLN</sequence>
<feature type="signal peptide" evidence="1">
    <location>
        <begin position="1"/>
        <end position="19"/>
    </location>
</feature>
<protein>
    <recommendedName>
        <fullName evidence="4">Lipoprotein</fullName>
    </recommendedName>
</protein>
<evidence type="ECO:0000313" key="2">
    <source>
        <dbReference type="EMBL" id="QGR69696.1"/>
    </source>
</evidence>
<dbReference type="PROSITE" id="PS51257">
    <property type="entry name" value="PROKAR_LIPOPROTEIN"/>
    <property type="match status" value="1"/>
</dbReference>
<feature type="chain" id="PRO_5045304366" description="Lipoprotein" evidence="1">
    <location>
        <begin position="20"/>
        <end position="139"/>
    </location>
</feature>
<dbReference type="Proteomes" id="UP000424966">
    <property type="component" value="Chromosome"/>
</dbReference>
<dbReference type="EMBL" id="CP046294">
    <property type="protein sequence ID" value="QGR69696.1"/>
    <property type="molecule type" value="Genomic_DNA"/>
</dbReference>
<evidence type="ECO:0008006" key="4">
    <source>
        <dbReference type="Google" id="ProtNLM"/>
    </source>
</evidence>
<evidence type="ECO:0000256" key="1">
    <source>
        <dbReference type="SAM" id="SignalP"/>
    </source>
</evidence>
<accession>A0ABX6F5D5</accession>
<organism evidence="2 3">
    <name type="scientific">Yersinia intermedia</name>
    <dbReference type="NCBI Taxonomy" id="631"/>
    <lineage>
        <taxon>Bacteria</taxon>
        <taxon>Pseudomonadati</taxon>
        <taxon>Pseudomonadota</taxon>
        <taxon>Gammaproteobacteria</taxon>
        <taxon>Enterobacterales</taxon>
        <taxon>Yersiniaceae</taxon>
        <taxon>Yersinia</taxon>
    </lineage>
</organism>